<comment type="caution">
    <text evidence="2">The sequence shown here is derived from an EMBL/GenBank/DDBJ whole genome shotgun (WGS) entry which is preliminary data.</text>
</comment>
<dbReference type="InterPro" id="IPR009081">
    <property type="entry name" value="PP-bd_ACP"/>
</dbReference>
<reference evidence="3" key="1">
    <citation type="journal article" date="2019" name="Int. J. Syst. Evol. Microbiol.">
        <title>The Global Catalogue of Microorganisms (GCM) 10K type strain sequencing project: providing services to taxonomists for standard genome sequencing and annotation.</title>
        <authorList>
            <consortium name="The Broad Institute Genomics Platform"/>
            <consortium name="The Broad Institute Genome Sequencing Center for Infectious Disease"/>
            <person name="Wu L."/>
            <person name="Ma J."/>
        </authorList>
    </citation>
    <scope>NUCLEOTIDE SEQUENCE [LARGE SCALE GENOMIC DNA]</scope>
    <source>
        <strain evidence="3">CGMCC 4.1648</strain>
    </source>
</reference>
<dbReference type="RefSeq" id="WP_345686485.1">
    <property type="nucleotide sequence ID" value="NZ_BAABIT010000001.1"/>
</dbReference>
<proteinExistence type="predicted"/>
<dbReference type="Proteomes" id="UP001595829">
    <property type="component" value="Unassembled WGS sequence"/>
</dbReference>
<protein>
    <submittedName>
        <fullName evidence="2">Acyl carrier protein</fullName>
    </submittedName>
</protein>
<accession>A0ABV9XLC2</accession>
<dbReference type="Gene3D" id="1.10.1200.10">
    <property type="entry name" value="ACP-like"/>
    <property type="match status" value="1"/>
</dbReference>
<keyword evidence="3" id="KW-1185">Reference proteome</keyword>
<evidence type="ECO:0000259" key="1">
    <source>
        <dbReference type="PROSITE" id="PS50075"/>
    </source>
</evidence>
<dbReference type="SUPFAM" id="SSF47336">
    <property type="entry name" value="ACP-like"/>
    <property type="match status" value="1"/>
</dbReference>
<organism evidence="2 3">
    <name type="scientific">Streptomyces coeruleoprunus</name>
    <dbReference type="NCBI Taxonomy" id="285563"/>
    <lineage>
        <taxon>Bacteria</taxon>
        <taxon>Bacillati</taxon>
        <taxon>Actinomycetota</taxon>
        <taxon>Actinomycetes</taxon>
        <taxon>Kitasatosporales</taxon>
        <taxon>Streptomycetaceae</taxon>
        <taxon>Streptomyces</taxon>
    </lineage>
</organism>
<gene>
    <name evidence="2" type="ORF">ACFPM3_19605</name>
</gene>
<feature type="domain" description="Carrier" evidence="1">
    <location>
        <begin position="1"/>
        <end position="80"/>
    </location>
</feature>
<evidence type="ECO:0000313" key="2">
    <source>
        <dbReference type="EMBL" id="MFC5024337.1"/>
    </source>
</evidence>
<dbReference type="EMBL" id="JBHSJD010000014">
    <property type="protein sequence ID" value="MFC5024337.1"/>
    <property type="molecule type" value="Genomic_DNA"/>
</dbReference>
<sequence>MVTEIYERVVAELTANFDLEESEITPDTSLRELELDSLALLELCVIFEERHGLKLVEEAAAALPERPTVADLAAFLETSLAAVGSPEAAGAAATSAATPA</sequence>
<dbReference type="InterPro" id="IPR036736">
    <property type="entry name" value="ACP-like_sf"/>
</dbReference>
<evidence type="ECO:0000313" key="3">
    <source>
        <dbReference type="Proteomes" id="UP001595829"/>
    </source>
</evidence>
<name>A0ABV9XLC2_9ACTN</name>
<dbReference type="PROSITE" id="PS50075">
    <property type="entry name" value="CARRIER"/>
    <property type="match status" value="1"/>
</dbReference>
<dbReference type="Pfam" id="PF00550">
    <property type="entry name" value="PP-binding"/>
    <property type="match status" value="1"/>
</dbReference>